<feature type="region of interest" description="Disordered" evidence="1">
    <location>
        <begin position="66"/>
        <end position="86"/>
    </location>
</feature>
<keyword evidence="4" id="KW-1185">Reference proteome</keyword>
<accession>A0A251S0X2</accession>
<dbReference type="EMBL" id="CM007905">
    <property type="protein sequence ID" value="OTF92103.1"/>
    <property type="molecule type" value="Genomic_DNA"/>
</dbReference>
<dbReference type="Gramene" id="mRNA:HanXRQr2_Chr11g0516581">
    <property type="protein sequence ID" value="CDS:HanXRQr2_Chr11g0516581.1"/>
    <property type="gene ID" value="HanXRQr2_Chr11g0516581"/>
</dbReference>
<protein>
    <submittedName>
        <fullName evidence="3">Uncharacterized protein</fullName>
    </submittedName>
</protein>
<dbReference type="EMBL" id="MNCJ02000326">
    <property type="protein sequence ID" value="KAF5784184.1"/>
    <property type="molecule type" value="Genomic_DNA"/>
</dbReference>
<organism evidence="3 4">
    <name type="scientific">Helianthus annuus</name>
    <name type="common">Common sunflower</name>
    <dbReference type="NCBI Taxonomy" id="4232"/>
    <lineage>
        <taxon>Eukaryota</taxon>
        <taxon>Viridiplantae</taxon>
        <taxon>Streptophyta</taxon>
        <taxon>Embryophyta</taxon>
        <taxon>Tracheophyta</taxon>
        <taxon>Spermatophyta</taxon>
        <taxon>Magnoliopsida</taxon>
        <taxon>eudicotyledons</taxon>
        <taxon>Gunneridae</taxon>
        <taxon>Pentapetalae</taxon>
        <taxon>asterids</taxon>
        <taxon>campanulids</taxon>
        <taxon>Asterales</taxon>
        <taxon>Asteraceae</taxon>
        <taxon>Asteroideae</taxon>
        <taxon>Heliantheae alliance</taxon>
        <taxon>Heliantheae</taxon>
        <taxon>Helianthus</taxon>
    </lineage>
</organism>
<evidence type="ECO:0000313" key="2">
    <source>
        <dbReference type="EMBL" id="KAF5784184.1"/>
    </source>
</evidence>
<dbReference type="Proteomes" id="UP000215914">
    <property type="component" value="Chromosome 16"/>
</dbReference>
<reference evidence="2" key="3">
    <citation type="submission" date="2020-06" db="EMBL/GenBank/DDBJ databases">
        <title>Helianthus annuus Genome sequencing and assembly Release 2.</title>
        <authorList>
            <person name="Gouzy J."/>
            <person name="Langlade N."/>
            <person name="Munos S."/>
        </authorList>
    </citation>
    <scope>NUCLEOTIDE SEQUENCE</scope>
    <source>
        <tissue evidence="2">Leaves</tissue>
    </source>
</reference>
<evidence type="ECO:0000313" key="4">
    <source>
        <dbReference type="Proteomes" id="UP000215914"/>
    </source>
</evidence>
<dbReference type="InParanoid" id="A0A251S0X2"/>
<proteinExistence type="predicted"/>
<reference evidence="3" key="2">
    <citation type="submission" date="2017-02" db="EMBL/GenBank/DDBJ databases">
        <title>Sunflower complete genome.</title>
        <authorList>
            <person name="Langlade N."/>
            <person name="Munos S."/>
        </authorList>
    </citation>
    <scope>NUCLEOTIDE SEQUENCE [LARGE SCALE GENOMIC DNA]</scope>
    <source>
        <tissue evidence="3">Leaves</tissue>
    </source>
</reference>
<reference evidence="2 4" key="1">
    <citation type="journal article" date="2017" name="Nature">
        <title>The sunflower genome provides insights into oil metabolism, flowering and Asterid evolution.</title>
        <authorList>
            <person name="Badouin H."/>
            <person name="Gouzy J."/>
            <person name="Grassa C.J."/>
            <person name="Murat F."/>
            <person name="Staton S.E."/>
            <person name="Cottret L."/>
            <person name="Lelandais-Briere C."/>
            <person name="Owens G.L."/>
            <person name="Carrere S."/>
            <person name="Mayjonade B."/>
            <person name="Legrand L."/>
            <person name="Gill N."/>
            <person name="Kane N.C."/>
            <person name="Bowers J.E."/>
            <person name="Hubner S."/>
            <person name="Bellec A."/>
            <person name="Berard A."/>
            <person name="Berges H."/>
            <person name="Blanchet N."/>
            <person name="Boniface M.C."/>
            <person name="Brunel D."/>
            <person name="Catrice O."/>
            <person name="Chaidir N."/>
            <person name="Claudel C."/>
            <person name="Donnadieu C."/>
            <person name="Faraut T."/>
            <person name="Fievet G."/>
            <person name="Helmstetter N."/>
            <person name="King M."/>
            <person name="Knapp S.J."/>
            <person name="Lai Z."/>
            <person name="Le Paslier M.C."/>
            <person name="Lippi Y."/>
            <person name="Lorenzon L."/>
            <person name="Mandel J.R."/>
            <person name="Marage G."/>
            <person name="Marchand G."/>
            <person name="Marquand E."/>
            <person name="Bret-Mestries E."/>
            <person name="Morien E."/>
            <person name="Nambeesan S."/>
            <person name="Nguyen T."/>
            <person name="Pegot-Espagnet P."/>
            <person name="Pouilly N."/>
            <person name="Raftis F."/>
            <person name="Sallet E."/>
            <person name="Schiex T."/>
            <person name="Thomas J."/>
            <person name="Vandecasteele C."/>
            <person name="Vares D."/>
            <person name="Vear F."/>
            <person name="Vautrin S."/>
            <person name="Crespi M."/>
            <person name="Mangin B."/>
            <person name="Burke J.M."/>
            <person name="Salse J."/>
            <person name="Munos S."/>
            <person name="Vincourt P."/>
            <person name="Rieseberg L.H."/>
            <person name="Langlade N.B."/>
        </authorList>
    </citation>
    <scope>NUCLEOTIDE SEQUENCE [LARGE SCALE GENOMIC DNA]</scope>
    <source>
        <strain evidence="4">cv. SF193</strain>
        <tissue evidence="2">Leaves</tissue>
    </source>
</reference>
<dbReference type="AlphaFoldDB" id="A0A251S0X2"/>
<evidence type="ECO:0000256" key="1">
    <source>
        <dbReference type="SAM" id="MobiDB-lite"/>
    </source>
</evidence>
<gene>
    <name evidence="3" type="ORF">HannXRQ_Chr16g0518171</name>
    <name evidence="2" type="ORF">HanXRQr2_Chr11g0516581</name>
</gene>
<evidence type="ECO:0000313" key="3">
    <source>
        <dbReference type="EMBL" id="OTF92103.1"/>
    </source>
</evidence>
<feature type="compositionally biased region" description="Low complexity" evidence="1">
    <location>
        <begin position="66"/>
        <end position="79"/>
    </location>
</feature>
<sequence length="86" mass="9522">MVNLTLYYQSQGVTKLNRITARLLVSPRTQIATSMNLGKFTPKSNWSNARLVGKSRTQLNRSFAGSISQSNHSISGSKSQSHHVFV</sequence>
<name>A0A251S0X2_HELAN</name>